<keyword evidence="2 5" id="KW-0210">Decarboxylase</keyword>
<dbReference type="InterPro" id="IPR011060">
    <property type="entry name" value="RibuloseP-bd_barrel"/>
</dbReference>
<feature type="binding site" evidence="5">
    <location>
        <position position="132"/>
    </location>
    <ligand>
        <name>substrate</name>
    </ligand>
</feature>
<comment type="catalytic activity">
    <reaction evidence="5">
        <text>orotidine 5'-phosphate + H(+) = UMP + CO2</text>
        <dbReference type="Rhea" id="RHEA:11596"/>
        <dbReference type="ChEBI" id="CHEBI:15378"/>
        <dbReference type="ChEBI" id="CHEBI:16526"/>
        <dbReference type="ChEBI" id="CHEBI:57538"/>
        <dbReference type="ChEBI" id="CHEBI:57865"/>
        <dbReference type="EC" id="4.1.1.23"/>
    </reaction>
</comment>
<organism evidence="7 8">
    <name type="scientific">Methanimicrococcus hacksteinii</name>
    <dbReference type="NCBI Taxonomy" id="3028293"/>
    <lineage>
        <taxon>Archaea</taxon>
        <taxon>Methanobacteriati</taxon>
        <taxon>Methanobacteriota</taxon>
        <taxon>Stenosarchaea group</taxon>
        <taxon>Methanomicrobia</taxon>
        <taxon>Methanosarcinales</taxon>
        <taxon>Methanosarcinaceae</taxon>
        <taxon>Methanimicrococcus</taxon>
    </lineage>
</organism>
<dbReference type="HAMAP" id="MF_01200_A">
    <property type="entry name" value="OMPdecase_type1_A"/>
    <property type="match status" value="1"/>
</dbReference>
<dbReference type="InterPro" id="IPR014732">
    <property type="entry name" value="OMPdecase"/>
</dbReference>
<dbReference type="SMART" id="SM00934">
    <property type="entry name" value="OMPdecase"/>
    <property type="match status" value="1"/>
</dbReference>
<feature type="binding site" evidence="5">
    <location>
        <position position="49"/>
    </location>
    <ligand>
        <name>substrate</name>
    </ligand>
</feature>
<evidence type="ECO:0000256" key="5">
    <source>
        <dbReference type="HAMAP-Rule" id="MF_01200"/>
    </source>
</evidence>
<accession>A0ABU3VPM8</accession>
<dbReference type="Pfam" id="PF00215">
    <property type="entry name" value="OMPdecase"/>
    <property type="match status" value="1"/>
</dbReference>
<feature type="binding site" evidence="5">
    <location>
        <begin position="186"/>
        <end position="196"/>
    </location>
    <ligand>
        <name>substrate</name>
    </ligand>
</feature>
<comment type="similarity">
    <text evidence="5">Belongs to the OMP decarboxylase family. Type 1 subfamily.</text>
</comment>
<dbReference type="InterPro" id="IPR013785">
    <property type="entry name" value="Aldolase_TIM"/>
</dbReference>
<proteinExistence type="inferred from homology"/>
<dbReference type="RefSeq" id="WP_318785783.1">
    <property type="nucleotide sequence ID" value="NZ_JAWDKC010000015.1"/>
</dbReference>
<dbReference type="Proteomes" id="UP001272052">
    <property type="component" value="Unassembled WGS sequence"/>
</dbReference>
<evidence type="ECO:0000313" key="8">
    <source>
        <dbReference type="Proteomes" id="UP001272052"/>
    </source>
</evidence>
<name>A0ABU3VPM8_9EURY</name>
<sequence>MSSDTNANSNANATVFQRKTGIILALDVTDEASALEITSEVSGLIDAVKIGYPLVLGTGLQIASKLSKYAPVIADFKVADIPNTDRLICEHVFKAGCAAIIVQGFTGPDSLTECVKTADEFGGKVFVVSEMSHPGGDHFFTDDVSKEIAALAKKSDAFGIVAPATRPERVKELRAVIGGDLKIISPGVGAQGGSAADTIKAGADWVIVGRSIYNAENPRDEAMKVKVEIEKLI</sequence>
<protein>
    <recommendedName>
        <fullName evidence="5">Orotidine 5'-phosphate decarboxylase</fullName>
        <ecNumber evidence="5">4.1.1.23</ecNumber>
    </recommendedName>
    <alternativeName>
        <fullName evidence="5">OMP decarboxylase</fullName>
        <shortName evidence="5">OMPDCase</shortName>
        <shortName evidence="5">OMPdecase</shortName>
    </alternativeName>
</protein>
<feature type="domain" description="Orotidine 5'-phosphate decarboxylase" evidence="6">
    <location>
        <begin position="21"/>
        <end position="225"/>
    </location>
</feature>
<dbReference type="InterPro" id="IPR001754">
    <property type="entry name" value="OMPdeCOase_dom"/>
</dbReference>
<feature type="active site" description="Proton donor" evidence="5">
    <location>
        <position position="77"/>
    </location>
</feature>
<feature type="binding site" evidence="5">
    <location>
        <position position="209"/>
    </location>
    <ligand>
        <name>substrate</name>
    </ligand>
</feature>
<dbReference type="Gene3D" id="3.20.20.70">
    <property type="entry name" value="Aldolase class I"/>
    <property type="match status" value="1"/>
</dbReference>
<dbReference type="InterPro" id="IPR047595">
    <property type="entry name" value="OMPdecase_arc"/>
</dbReference>
<dbReference type="EC" id="4.1.1.23" evidence="5"/>
<comment type="subunit">
    <text evidence="5">Homodimer.</text>
</comment>
<feature type="binding site" evidence="5">
    <location>
        <position position="210"/>
    </location>
    <ligand>
        <name>substrate</name>
    </ligand>
</feature>
<gene>
    <name evidence="5 7" type="primary">pyrF</name>
    <name evidence="7" type="ORF">MmiAt1_09400</name>
</gene>
<dbReference type="PANTHER" id="PTHR32119">
    <property type="entry name" value="OROTIDINE 5'-PHOSPHATE DECARBOXYLASE"/>
    <property type="match status" value="1"/>
</dbReference>
<comment type="pathway">
    <text evidence="1 5">Pyrimidine metabolism; UMP biosynthesis via de novo pathway; UMP from orotate: step 2/2.</text>
</comment>
<feature type="binding site" evidence="5">
    <location>
        <begin position="75"/>
        <end position="84"/>
    </location>
    <ligand>
        <name>substrate</name>
    </ligand>
</feature>
<evidence type="ECO:0000259" key="6">
    <source>
        <dbReference type="SMART" id="SM00934"/>
    </source>
</evidence>
<dbReference type="NCBIfam" id="TIGR01740">
    <property type="entry name" value="pyrF"/>
    <property type="match status" value="1"/>
</dbReference>
<dbReference type="SUPFAM" id="SSF51366">
    <property type="entry name" value="Ribulose-phoshate binding barrel"/>
    <property type="match status" value="1"/>
</dbReference>
<evidence type="ECO:0000256" key="3">
    <source>
        <dbReference type="ARBA" id="ARBA00022975"/>
    </source>
</evidence>
<dbReference type="CDD" id="cd04725">
    <property type="entry name" value="OMP_decarboxylase_like"/>
    <property type="match status" value="1"/>
</dbReference>
<evidence type="ECO:0000256" key="4">
    <source>
        <dbReference type="ARBA" id="ARBA00023239"/>
    </source>
</evidence>
<feature type="binding site" evidence="5">
    <location>
        <position position="27"/>
    </location>
    <ligand>
        <name>substrate</name>
    </ligand>
</feature>
<evidence type="ECO:0000256" key="1">
    <source>
        <dbReference type="ARBA" id="ARBA00004861"/>
    </source>
</evidence>
<dbReference type="EMBL" id="JAWDKC010000015">
    <property type="protein sequence ID" value="MDV0445365.1"/>
    <property type="molecule type" value="Genomic_DNA"/>
</dbReference>
<evidence type="ECO:0000313" key="7">
    <source>
        <dbReference type="EMBL" id="MDV0445365.1"/>
    </source>
</evidence>
<comment type="function">
    <text evidence="5">Catalyzes the decarboxylation of orotidine 5'-monophosphate (OMP) to uridine 5'-monophosphate (UMP).</text>
</comment>
<dbReference type="GO" id="GO:0004590">
    <property type="term" value="F:orotidine-5'-phosphate decarboxylase activity"/>
    <property type="evidence" value="ECO:0007669"/>
    <property type="project" value="UniProtKB-EC"/>
</dbReference>
<reference evidence="7 8" key="1">
    <citation type="submission" date="2023-06" db="EMBL/GenBank/DDBJ databases">
        <title>Genome sequence of Methanimicrococcus sp. At1.</title>
        <authorList>
            <person name="Protasov E."/>
            <person name="Platt K."/>
            <person name="Poehlein A."/>
            <person name="Daniel R."/>
            <person name="Brune A."/>
        </authorList>
    </citation>
    <scope>NUCLEOTIDE SEQUENCE [LARGE SCALE GENOMIC DNA]</scope>
    <source>
        <strain evidence="7 8">At1</strain>
    </source>
</reference>
<dbReference type="NCBIfam" id="NF010386">
    <property type="entry name" value="PRK13813.1"/>
    <property type="match status" value="1"/>
</dbReference>
<comment type="caution">
    <text evidence="7">The sequence shown here is derived from an EMBL/GenBank/DDBJ whole genome shotgun (WGS) entry which is preliminary data.</text>
</comment>
<evidence type="ECO:0000256" key="2">
    <source>
        <dbReference type="ARBA" id="ARBA00022793"/>
    </source>
</evidence>
<keyword evidence="4 5" id="KW-0456">Lyase</keyword>
<keyword evidence="8" id="KW-1185">Reference proteome</keyword>
<keyword evidence="3 5" id="KW-0665">Pyrimidine biosynthesis</keyword>
<dbReference type="PANTHER" id="PTHR32119:SF2">
    <property type="entry name" value="OROTIDINE 5'-PHOSPHATE DECARBOXYLASE"/>
    <property type="match status" value="1"/>
</dbReference>